<accession>A0A9P1KJD5</accession>
<proteinExistence type="predicted"/>
<dbReference type="Proteomes" id="UP000032946">
    <property type="component" value="Chromosome"/>
</dbReference>
<protein>
    <submittedName>
        <fullName evidence="1">Uncharacterized protein</fullName>
    </submittedName>
</protein>
<reference evidence="1 2" key="1">
    <citation type="submission" date="2014-02" db="EMBL/GenBank/DDBJ databases">
        <authorList>
            <person name="Genoscope - CEA"/>
        </authorList>
    </citation>
    <scope>NUCLEOTIDE SEQUENCE [LARGE SCALE GENOMIC DNA]</scope>
    <source>
        <strain evidence="1 2">PCC 8005</strain>
    </source>
</reference>
<evidence type="ECO:0000313" key="2">
    <source>
        <dbReference type="Proteomes" id="UP000032946"/>
    </source>
</evidence>
<keyword evidence="2" id="KW-1185">Reference proteome</keyword>
<sequence length="84" mass="9712">MPIGGCPFFRENSCIARGKFETANYAKSLYDKGYRPCFWHLGTINPWVTLITVYQNPYKLVNNLRIIGNKFLLILNVVENNKTL</sequence>
<organism evidence="1 2">
    <name type="scientific">Limnospira indica PCC 8005</name>
    <dbReference type="NCBI Taxonomy" id="376219"/>
    <lineage>
        <taxon>Bacteria</taxon>
        <taxon>Bacillati</taxon>
        <taxon>Cyanobacteriota</taxon>
        <taxon>Cyanophyceae</taxon>
        <taxon>Oscillatoriophycideae</taxon>
        <taxon>Oscillatoriales</taxon>
        <taxon>Sirenicapillariaceae</taxon>
        <taxon>Limnospira</taxon>
    </lineage>
</organism>
<gene>
    <name evidence="1" type="ORF">ARTHRO_50277</name>
</gene>
<evidence type="ECO:0000313" key="1">
    <source>
        <dbReference type="EMBL" id="CDM97307.1"/>
    </source>
</evidence>
<name>A0A9P1KJD5_9CYAN</name>
<dbReference type="EMBL" id="FO818640">
    <property type="protein sequence ID" value="CDM97307.1"/>
    <property type="molecule type" value="Genomic_DNA"/>
</dbReference>
<dbReference type="AlphaFoldDB" id="A0A9P1KJD5"/>